<feature type="compositionally biased region" description="Polar residues" evidence="1">
    <location>
        <begin position="106"/>
        <end position="123"/>
    </location>
</feature>
<gene>
    <name evidence="3" type="ORF">AKO1_007611</name>
    <name evidence="2" type="ORF">AKO1_008117</name>
</gene>
<dbReference type="EMBL" id="JAOPGA020000536">
    <property type="protein sequence ID" value="KAL0479341.1"/>
    <property type="molecule type" value="Genomic_DNA"/>
</dbReference>
<evidence type="ECO:0000313" key="2">
    <source>
        <dbReference type="EMBL" id="KAL0479277.1"/>
    </source>
</evidence>
<feature type="region of interest" description="Disordered" evidence="1">
    <location>
        <begin position="103"/>
        <end position="123"/>
    </location>
</feature>
<keyword evidence="4" id="KW-1185">Reference proteome</keyword>
<evidence type="ECO:0000313" key="3">
    <source>
        <dbReference type="EMBL" id="KAL0479341.1"/>
    </source>
</evidence>
<evidence type="ECO:0000313" key="4">
    <source>
        <dbReference type="Proteomes" id="UP001431209"/>
    </source>
</evidence>
<organism evidence="2 4">
    <name type="scientific">Acrasis kona</name>
    <dbReference type="NCBI Taxonomy" id="1008807"/>
    <lineage>
        <taxon>Eukaryota</taxon>
        <taxon>Discoba</taxon>
        <taxon>Heterolobosea</taxon>
        <taxon>Tetramitia</taxon>
        <taxon>Eutetramitia</taxon>
        <taxon>Acrasidae</taxon>
        <taxon>Acrasis</taxon>
    </lineage>
</organism>
<protein>
    <submittedName>
        <fullName evidence="2">Uncharacterized protein</fullName>
    </submittedName>
</protein>
<reference evidence="2 4" key="1">
    <citation type="submission" date="2024-03" db="EMBL/GenBank/DDBJ databases">
        <title>The Acrasis kona genome and developmental transcriptomes reveal deep origins of eukaryotic multicellular pathways.</title>
        <authorList>
            <person name="Sheikh S."/>
            <person name="Fu C.-J."/>
            <person name="Brown M.W."/>
            <person name="Baldauf S.L."/>
        </authorList>
    </citation>
    <scope>NUCLEOTIDE SEQUENCE [LARGE SCALE GENOMIC DNA]</scope>
    <source>
        <strain evidence="2 4">ATCC MYA-3509</strain>
    </source>
</reference>
<dbReference type="AlphaFoldDB" id="A0AAW2YQ11"/>
<name>A0AAW2YQ11_9EUKA</name>
<dbReference type="Proteomes" id="UP001431209">
    <property type="component" value="Unassembled WGS sequence"/>
</dbReference>
<accession>A0AAW2YQ11</accession>
<evidence type="ECO:0000256" key="1">
    <source>
        <dbReference type="SAM" id="MobiDB-lite"/>
    </source>
</evidence>
<dbReference type="EMBL" id="JAOPGA020000525">
    <property type="protein sequence ID" value="KAL0479277.1"/>
    <property type="molecule type" value="Genomic_DNA"/>
</dbReference>
<proteinExistence type="predicted"/>
<sequence length="406" mass="47304">MILTADNEDSVRAIRENNLTSRKRNTVAERRASQAKIQSEQAVKQNNATTTIATDTKLNMTISKQDYNIVIPKINCEQKKATVVEPTNEKKTTIHQAYDVHRQVRRSYTPSPRKNSQLDSPSTSSVIKRLVSRCCMLQKIKSRFEDCVRQCDHDWGMATGSEHLPWALDSDMFQFSSQPSRLNQVGSNLNQLITIENEAVNILEEVIELTCACIRKYSKKYSHAHCENLTSKQFFKKVVNSVSFKNSLNLKLAHVQQETFNHHHQEEEENDVEMEELEGLLSSGKLQFELRSKLMDSSCLIFDEIQHCQHALMTHINKERMEDLYSQLKNIMHKHKVIISTLQCEHSEHSSTSFSSDVELFEMDEESDMSKIYERQQREDLEEERLLKYKFPGIVYRPPRYQMLFY</sequence>
<comment type="caution">
    <text evidence="2">The sequence shown here is derived from an EMBL/GenBank/DDBJ whole genome shotgun (WGS) entry which is preliminary data.</text>
</comment>